<accession>A0A554NF23</accession>
<evidence type="ECO:0000259" key="1">
    <source>
        <dbReference type="Pfam" id="PF02036"/>
    </source>
</evidence>
<gene>
    <name evidence="2" type="ORF">DP107_02090</name>
</gene>
<comment type="caution">
    <text evidence="2">The sequence shown here is derived from an EMBL/GenBank/DDBJ whole genome shotgun (WGS) entry which is preliminary data.</text>
</comment>
<dbReference type="Gene3D" id="3.30.1050.10">
    <property type="entry name" value="SCP2 sterol-binding domain"/>
    <property type="match status" value="1"/>
</dbReference>
<evidence type="ECO:0000313" key="2">
    <source>
        <dbReference type="EMBL" id="TSD15997.1"/>
    </source>
</evidence>
<dbReference type="InterPro" id="IPR036527">
    <property type="entry name" value="SCP2_sterol-bd_dom_sf"/>
</dbReference>
<dbReference type="InParanoid" id="A0A554NF23"/>
<sequence>MADEIDFPSEEWFEEYERRVNESEQYSESGAGWGVEFNGDFLYVYEADDRLPETRHFFVGLHDGGVTDTHEVDDPDEVDAGFALRGAYTDWIDLNEGDIGAVDGMMSGVFELEGDMQKVMQYTQASVDLTEIASEIPTNYKY</sequence>
<name>A0A554NF23_9EURY</name>
<dbReference type="Pfam" id="PF02036">
    <property type="entry name" value="SCP2"/>
    <property type="match status" value="1"/>
</dbReference>
<organism evidence="2 3">
    <name type="scientific">Haloglomus irregulare</name>
    <dbReference type="NCBI Taxonomy" id="2234134"/>
    <lineage>
        <taxon>Archaea</taxon>
        <taxon>Methanobacteriati</taxon>
        <taxon>Methanobacteriota</taxon>
        <taxon>Stenosarchaea group</taxon>
        <taxon>Halobacteria</taxon>
        <taxon>Halobacteriales</taxon>
        <taxon>Natronomonadaceae</taxon>
        <taxon>Haloglomus</taxon>
    </lineage>
</organism>
<feature type="domain" description="SCP2" evidence="1">
    <location>
        <begin position="56"/>
        <end position="124"/>
    </location>
</feature>
<dbReference type="Proteomes" id="UP000319894">
    <property type="component" value="Unassembled WGS sequence"/>
</dbReference>
<dbReference type="InterPro" id="IPR003033">
    <property type="entry name" value="SCP2_sterol-bd_dom"/>
</dbReference>
<dbReference type="AlphaFoldDB" id="A0A554NF23"/>
<protein>
    <submittedName>
        <fullName evidence="2">Sterol carrier protein</fullName>
    </submittedName>
</protein>
<dbReference type="EMBL" id="QMDX01000001">
    <property type="protein sequence ID" value="TSD15997.1"/>
    <property type="molecule type" value="Genomic_DNA"/>
</dbReference>
<dbReference type="OrthoDB" id="51304at2157"/>
<proteinExistence type="predicted"/>
<reference evidence="2 3" key="1">
    <citation type="submission" date="2018-06" db="EMBL/GenBank/DDBJ databases">
        <title>Natronomonas sp. F16-60 a new haloarchaeon isolated from a solar saltern of Isla Cristina, Huelva, Spain.</title>
        <authorList>
            <person name="Duran-Viseras A."/>
            <person name="Sanchez-Porro C."/>
            <person name="Ventosa A."/>
        </authorList>
    </citation>
    <scope>NUCLEOTIDE SEQUENCE [LARGE SCALE GENOMIC DNA]</scope>
    <source>
        <strain evidence="2 3">F16-60</strain>
    </source>
</reference>
<keyword evidence="3" id="KW-1185">Reference proteome</keyword>
<dbReference type="RefSeq" id="WP_144260478.1">
    <property type="nucleotide sequence ID" value="NZ_QMDX01000001.1"/>
</dbReference>
<dbReference type="SUPFAM" id="SSF55718">
    <property type="entry name" value="SCP-like"/>
    <property type="match status" value="1"/>
</dbReference>
<evidence type="ECO:0000313" key="3">
    <source>
        <dbReference type="Proteomes" id="UP000319894"/>
    </source>
</evidence>